<keyword evidence="6 7" id="KW-0472">Membrane</keyword>
<dbReference type="Proteomes" id="UP000294796">
    <property type="component" value="Unassembled WGS sequence"/>
</dbReference>
<feature type="transmembrane region" description="Helical" evidence="7">
    <location>
        <begin position="152"/>
        <end position="172"/>
    </location>
</feature>
<keyword evidence="3" id="KW-1003">Cell membrane</keyword>
<dbReference type="InterPro" id="IPR025383">
    <property type="entry name" value="MrpA_C/MbhD"/>
</dbReference>
<comment type="caution">
    <text evidence="10">The sequence shown here is derived from an EMBL/GenBank/DDBJ whole genome shotgun (WGS) entry which is preliminary data.</text>
</comment>
<feature type="domain" description="Na+/H+ antiporter MnhB subunit-related protein" evidence="8">
    <location>
        <begin position="188"/>
        <end position="294"/>
    </location>
</feature>
<feature type="transmembrane region" description="Helical" evidence="7">
    <location>
        <begin position="93"/>
        <end position="115"/>
    </location>
</feature>
<evidence type="ECO:0000256" key="2">
    <source>
        <dbReference type="ARBA" id="ARBA00009425"/>
    </source>
</evidence>
<keyword evidence="4 7" id="KW-0812">Transmembrane</keyword>
<feature type="transmembrane region" description="Helical" evidence="7">
    <location>
        <begin position="184"/>
        <end position="205"/>
    </location>
</feature>
<dbReference type="OrthoDB" id="4962908at2"/>
<keyword evidence="11" id="KW-1185">Reference proteome</keyword>
<evidence type="ECO:0000256" key="6">
    <source>
        <dbReference type="ARBA" id="ARBA00023136"/>
    </source>
</evidence>
<dbReference type="PANTHER" id="PTHR33932:SF4">
    <property type="entry name" value="NA(+)_H(+) ANTIPORTER SUBUNIT B"/>
    <property type="match status" value="1"/>
</dbReference>
<evidence type="ECO:0000256" key="7">
    <source>
        <dbReference type="SAM" id="Phobius"/>
    </source>
</evidence>
<evidence type="ECO:0000256" key="1">
    <source>
        <dbReference type="ARBA" id="ARBA00004651"/>
    </source>
</evidence>
<evidence type="ECO:0000256" key="5">
    <source>
        <dbReference type="ARBA" id="ARBA00022989"/>
    </source>
</evidence>
<feature type="domain" description="MrpA C-terminal/MbhD" evidence="9">
    <location>
        <begin position="13"/>
        <end position="75"/>
    </location>
</feature>
<proteinExistence type="inferred from homology"/>
<keyword evidence="5 7" id="KW-1133">Transmembrane helix</keyword>
<accession>A0A4R5TRJ0</accession>
<evidence type="ECO:0000256" key="3">
    <source>
        <dbReference type="ARBA" id="ARBA00022475"/>
    </source>
</evidence>
<dbReference type="RefSeq" id="WP_133322653.1">
    <property type="nucleotide sequence ID" value="NZ_SMTF01000011.1"/>
</dbReference>
<feature type="transmembrane region" description="Helical" evidence="7">
    <location>
        <begin position="285"/>
        <end position="305"/>
    </location>
</feature>
<dbReference type="Pfam" id="PF13244">
    <property type="entry name" value="MbhD"/>
    <property type="match status" value="1"/>
</dbReference>
<gene>
    <name evidence="10" type="ORF">E2F46_12785</name>
</gene>
<organism evidence="10 11">
    <name type="scientific">Luteimonas aestuarii</name>
    <dbReference type="NCBI Taxonomy" id="453837"/>
    <lineage>
        <taxon>Bacteria</taxon>
        <taxon>Pseudomonadati</taxon>
        <taxon>Pseudomonadota</taxon>
        <taxon>Gammaproteobacteria</taxon>
        <taxon>Lysobacterales</taxon>
        <taxon>Lysobacteraceae</taxon>
        <taxon>Luteimonas</taxon>
    </lineage>
</organism>
<dbReference type="InterPro" id="IPR050622">
    <property type="entry name" value="CPA3_antiporter_subunitB"/>
</dbReference>
<feature type="transmembrane region" description="Helical" evidence="7">
    <location>
        <begin position="243"/>
        <end position="265"/>
    </location>
</feature>
<evidence type="ECO:0000313" key="10">
    <source>
        <dbReference type="EMBL" id="TDK23018.1"/>
    </source>
</evidence>
<reference evidence="10 11" key="1">
    <citation type="submission" date="2019-03" db="EMBL/GenBank/DDBJ databases">
        <title>Luteimonas zhaokaii sp.nov., isolated from the rectal contents of Plateau pika in Yushu, Qinghai Province, China.</title>
        <authorList>
            <person name="Zhang G."/>
        </authorList>
    </citation>
    <scope>NUCLEOTIDE SEQUENCE [LARGE SCALE GENOMIC DNA]</scope>
    <source>
        <strain evidence="10 11">B9</strain>
    </source>
</reference>
<dbReference type="PANTHER" id="PTHR33932">
    <property type="entry name" value="NA(+)/H(+) ANTIPORTER SUBUNIT B"/>
    <property type="match status" value="1"/>
</dbReference>
<feature type="transmembrane region" description="Helical" evidence="7">
    <location>
        <begin position="211"/>
        <end position="231"/>
    </location>
</feature>
<evidence type="ECO:0000259" key="9">
    <source>
        <dbReference type="Pfam" id="PF13244"/>
    </source>
</evidence>
<evidence type="ECO:0000313" key="11">
    <source>
        <dbReference type="Proteomes" id="UP000294796"/>
    </source>
</evidence>
<comment type="subcellular location">
    <subcellularLocation>
        <location evidence="1">Cell membrane</location>
        <topology evidence="1">Multi-pass membrane protein</topology>
    </subcellularLocation>
</comment>
<comment type="similarity">
    <text evidence="2">Belongs to the CPA3 antiporters (TC 2.A.63) subunit B family.</text>
</comment>
<feature type="transmembrane region" description="Helical" evidence="7">
    <location>
        <begin position="27"/>
        <end position="47"/>
    </location>
</feature>
<dbReference type="AlphaFoldDB" id="A0A4R5TRJ0"/>
<evidence type="ECO:0000259" key="8">
    <source>
        <dbReference type="Pfam" id="PF04039"/>
    </source>
</evidence>
<protein>
    <submittedName>
        <fullName evidence="10">DUF4040 domain-containing protein</fullName>
    </submittedName>
</protein>
<feature type="transmembrane region" description="Helical" evidence="7">
    <location>
        <begin position="53"/>
        <end position="72"/>
    </location>
</feature>
<dbReference type="GO" id="GO:0005886">
    <property type="term" value="C:plasma membrane"/>
    <property type="evidence" value="ECO:0007669"/>
    <property type="project" value="UniProtKB-SubCell"/>
</dbReference>
<dbReference type="Pfam" id="PF04039">
    <property type="entry name" value="MnhB"/>
    <property type="match status" value="1"/>
</dbReference>
<dbReference type="EMBL" id="SMTF01000011">
    <property type="protein sequence ID" value="TDK23018.1"/>
    <property type="molecule type" value="Genomic_DNA"/>
</dbReference>
<feature type="transmembrane region" description="Helical" evidence="7">
    <location>
        <begin position="6"/>
        <end position="22"/>
    </location>
</feature>
<dbReference type="InterPro" id="IPR007182">
    <property type="entry name" value="MnhB"/>
</dbReference>
<name>A0A4R5TRJ0_9GAMM</name>
<sequence length="308" mass="31080">MSLAFDIVLGLALLLLGGLVVAGPRLFLSIVVFTVFGLLMAVVWAHLGAPDLALAEAAIGAGLTGAMLMLCYRRLVALRPARAREPGVRTTRFAVPVALGCAGLALALMLALASVPVPEDTAGARALAANVDGPLGNPVTAVLLQFRGYDTLLEMLVLLVAWLGAAMVARVGRPGPLQPPGPSPLLDALLAAVVPAALLVGGYLLHVGGKAPGGAFQAGAVLAAAGVLLALAGRLQPRPRPGVTQVVLLVLGVVVFTAVGLLPLAQGGPVLRIAGLGAVYLVEGAMMLSIAMTLVLLFLGAAGLGRRR</sequence>
<evidence type="ECO:0000256" key="4">
    <source>
        <dbReference type="ARBA" id="ARBA00022692"/>
    </source>
</evidence>